<feature type="transmembrane region" description="Helical" evidence="2">
    <location>
        <begin position="140"/>
        <end position="163"/>
    </location>
</feature>
<dbReference type="OrthoDB" id="4918558at2759"/>
<feature type="transmembrane region" description="Helical" evidence="2">
    <location>
        <begin position="58"/>
        <end position="79"/>
    </location>
</feature>
<evidence type="ECO:0000256" key="1">
    <source>
        <dbReference type="SAM" id="MobiDB-lite"/>
    </source>
</evidence>
<keyword evidence="4" id="KW-1185">Reference proteome</keyword>
<sequence length="270" mass="29544">MEVAPGSKATLSDPAYPGPGYIFFRLVNIVTLIACFAVLAQVMTIFSNSNSSTPQSVVYMFAVGIIGTVWSILILITFLRANNVSITIAFFDLVGMILCIVGVALLTKPAIDECAAAKAGDLNEVSRTNDVGSVCGLLRAGWGLVLANIVFFFLCCIGGIQIAMMVADEYRRVGGPVARRTVIEEGYPVQPAVRNVSQTTTAAVPVQPGAVFVEKGRSSKRHRTSRSGDRHRHSHSSSKRRRSHVSVGTRDDYYYPDRRDSRRSSRRDYY</sequence>
<evidence type="ECO:0000256" key="2">
    <source>
        <dbReference type="SAM" id="Phobius"/>
    </source>
</evidence>
<evidence type="ECO:0000313" key="3">
    <source>
        <dbReference type="EMBL" id="RVD84556.1"/>
    </source>
</evidence>
<protein>
    <recommendedName>
        <fullName evidence="5">MARVEL domain-containing protein</fullName>
    </recommendedName>
</protein>
<evidence type="ECO:0008006" key="5">
    <source>
        <dbReference type="Google" id="ProtNLM"/>
    </source>
</evidence>
<organism evidence="3 4">
    <name type="scientific">Arthrobotrys flagrans</name>
    <name type="common">Nematode-trapping fungus</name>
    <name type="synonym">Trichothecium flagrans</name>
    <dbReference type="NCBI Taxonomy" id="97331"/>
    <lineage>
        <taxon>Eukaryota</taxon>
        <taxon>Fungi</taxon>
        <taxon>Dikarya</taxon>
        <taxon>Ascomycota</taxon>
        <taxon>Pezizomycotina</taxon>
        <taxon>Orbiliomycetes</taxon>
        <taxon>Orbiliales</taxon>
        <taxon>Orbiliaceae</taxon>
        <taxon>Arthrobotrys</taxon>
    </lineage>
</organism>
<feature type="transmembrane region" description="Helical" evidence="2">
    <location>
        <begin position="86"/>
        <end position="106"/>
    </location>
</feature>
<keyword evidence="2" id="KW-0812">Transmembrane</keyword>
<dbReference type="Proteomes" id="UP000283090">
    <property type="component" value="Unassembled WGS sequence"/>
</dbReference>
<accession>A0A437A0U4</accession>
<dbReference type="GeneID" id="93588612"/>
<dbReference type="VEuPathDB" id="FungiDB:DFL_006301"/>
<dbReference type="EMBL" id="SAEB01000007">
    <property type="protein sequence ID" value="RVD84556.1"/>
    <property type="molecule type" value="Genomic_DNA"/>
</dbReference>
<keyword evidence="2" id="KW-0472">Membrane</keyword>
<gene>
    <name evidence="3" type="ORF">DFL_006301</name>
</gene>
<proteinExistence type="predicted"/>
<dbReference type="RefSeq" id="XP_067490100.1">
    <property type="nucleotide sequence ID" value="XM_067635698.1"/>
</dbReference>
<evidence type="ECO:0000313" key="4">
    <source>
        <dbReference type="Proteomes" id="UP000283090"/>
    </source>
</evidence>
<feature type="compositionally biased region" description="Basic and acidic residues" evidence="1">
    <location>
        <begin position="249"/>
        <end position="270"/>
    </location>
</feature>
<dbReference type="AlphaFoldDB" id="A0A437A0U4"/>
<name>A0A437A0U4_ARTFL</name>
<keyword evidence="2" id="KW-1133">Transmembrane helix</keyword>
<feature type="transmembrane region" description="Helical" evidence="2">
    <location>
        <begin position="21"/>
        <end position="46"/>
    </location>
</feature>
<dbReference type="STRING" id="97331.A0A437A0U4"/>
<comment type="caution">
    <text evidence="3">The sequence shown here is derived from an EMBL/GenBank/DDBJ whole genome shotgun (WGS) entry which is preliminary data.</text>
</comment>
<feature type="compositionally biased region" description="Basic residues" evidence="1">
    <location>
        <begin position="218"/>
        <end position="244"/>
    </location>
</feature>
<reference evidence="3 4" key="1">
    <citation type="submission" date="2019-01" db="EMBL/GenBank/DDBJ databases">
        <title>Intercellular communication is required for trap formation in the nematode-trapping fungus Duddingtonia flagrans.</title>
        <authorList>
            <person name="Youssar L."/>
            <person name="Wernet V."/>
            <person name="Hensel N."/>
            <person name="Hildebrandt H.-G."/>
            <person name="Fischer R."/>
        </authorList>
    </citation>
    <scope>NUCLEOTIDE SEQUENCE [LARGE SCALE GENOMIC DNA]</scope>
    <source>
        <strain evidence="3 4">CBS H-5679</strain>
    </source>
</reference>
<feature type="region of interest" description="Disordered" evidence="1">
    <location>
        <begin position="213"/>
        <end position="270"/>
    </location>
</feature>